<protein>
    <submittedName>
        <fullName evidence="7">RNA polymerase sigma-70 factor, ECF subfamily</fullName>
    </submittedName>
</protein>
<gene>
    <name evidence="7" type="ORF">SAMN04487996_118113</name>
</gene>
<feature type="domain" description="RNA polymerase sigma-70 region 2" evidence="5">
    <location>
        <begin position="39"/>
        <end position="102"/>
    </location>
</feature>
<evidence type="ECO:0000313" key="8">
    <source>
        <dbReference type="Proteomes" id="UP000198748"/>
    </source>
</evidence>
<dbReference type="SUPFAM" id="SSF88946">
    <property type="entry name" value="Sigma2 domain of RNA polymerase sigma factors"/>
    <property type="match status" value="1"/>
</dbReference>
<dbReference type="STRING" id="659014.SAMN04487996_118113"/>
<dbReference type="GO" id="GO:0006352">
    <property type="term" value="P:DNA-templated transcription initiation"/>
    <property type="evidence" value="ECO:0007669"/>
    <property type="project" value="InterPro"/>
</dbReference>
<keyword evidence="3" id="KW-0731">Sigma factor</keyword>
<evidence type="ECO:0000256" key="3">
    <source>
        <dbReference type="ARBA" id="ARBA00023082"/>
    </source>
</evidence>
<dbReference type="Gene3D" id="1.10.10.10">
    <property type="entry name" value="Winged helix-like DNA-binding domain superfamily/Winged helix DNA-binding domain"/>
    <property type="match status" value="1"/>
</dbReference>
<dbReference type="Proteomes" id="UP000198748">
    <property type="component" value="Unassembled WGS sequence"/>
</dbReference>
<evidence type="ECO:0000259" key="5">
    <source>
        <dbReference type="Pfam" id="PF04542"/>
    </source>
</evidence>
<dbReference type="InterPro" id="IPR013324">
    <property type="entry name" value="RNA_pol_sigma_r3/r4-like"/>
</dbReference>
<sequence length="203" mass="24060">METNSLTSTLPSACSQKSILETLFGKVVTNGDYNAFRELFTRHYRSLCNYAMRVVVTREIAEEVVSDVFVKLWKNREQIEVHTSFQAYIYRAVRNQALDYLKLRIHRQNERDSLESVQWNMNHADHFSPAEELSYNEFYEHIEDCIQALPRQCQLIFRLSREEGLRYRDIAERLEISVKTVETQMSRALKVLRERVPEHRLVA</sequence>
<dbReference type="GO" id="GO:0003677">
    <property type="term" value="F:DNA binding"/>
    <property type="evidence" value="ECO:0007669"/>
    <property type="project" value="InterPro"/>
</dbReference>
<dbReference type="OrthoDB" id="1524077at2"/>
<accession>A0A1G7U049</accession>
<name>A0A1G7U049_9BACT</name>
<organism evidence="7 8">
    <name type="scientific">Dyadobacter soli</name>
    <dbReference type="NCBI Taxonomy" id="659014"/>
    <lineage>
        <taxon>Bacteria</taxon>
        <taxon>Pseudomonadati</taxon>
        <taxon>Bacteroidota</taxon>
        <taxon>Cytophagia</taxon>
        <taxon>Cytophagales</taxon>
        <taxon>Spirosomataceae</taxon>
        <taxon>Dyadobacter</taxon>
    </lineage>
</organism>
<dbReference type="InterPro" id="IPR039425">
    <property type="entry name" value="RNA_pol_sigma-70-like"/>
</dbReference>
<keyword evidence="4" id="KW-0804">Transcription</keyword>
<evidence type="ECO:0000259" key="6">
    <source>
        <dbReference type="Pfam" id="PF08281"/>
    </source>
</evidence>
<dbReference type="NCBIfam" id="TIGR02985">
    <property type="entry name" value="Sig70_bacteroi1"/>
    <property type="match status" value="1"/>
</dbReference>
<keyword evidence="8" id="KW-1185">Reference proteome</keyword>
<dbReference type="Pfam" id="PF08281">
    <property type="entry name" value="Sigma70_r4_2"/>
    <property type="match status" value="1"/>
</dbReference>
<dbReference type="InterPro" id="IPR014327">
    <property type="entry name" value="RNA_pol_sigma70_bacteroid"/>
</dbReference>
<evidence type="ECO:0000256" key="2">
    <source>
        <dbReference type="ARBA" id="ARBA00023015"/>
    </source>
</evidence>
<evidence type="ECO:0000256" key="4">
    <source>
        <dbReference type="ARBA" id="ARBA00023163"/>
    </source>
</evidence>
<dbReference type="RefSeq" id="WP_090156109.1">
    <property type="nucleotide sequence ID" value="NZ_FNAN01000018.1"/>
</dbReference>
<dbReference type="InterPro" id="IPR013249">
    <property type="entry name" value="RNA_pol_sigma70_r4_t2"/>
</dbReference>
<comment type="similarity">
    <text evidence="1">Belongs to the sigma-70 factor family. ECF subfamily.</text>
</comment>
<dbReference type="Pfam" id="PF04542">
    <property type="entry name" value="Sigma70_r2"/>
    <property type="match status" value="1"/>
</dbReference>
<dbReference type="InterPro" id="IPR013325">
    <property type="entry name" value="RNA_pol_sigma_r2"/>
</dbReference>
<feature type="domain" description="RNA polymerase sigma factor 70 region 4 type 2" evidence="6">
    <location>
        <begin position="142"/>
        <end position="190"/>
    </location>
</feature>
<dbReference type="NCBIfam" id="TIGR02937">
    <property type="entry name" value="sigma70-ECF"/>
    <property type="match status" value="1"/>
</dbReference>
<dbReference type="PANTHER" id="PTHR43133">
    <property type="entry name" value="RNA POLYMERASE ECF-TYPE SIGMA FACTO"/>
    <property type="match status" value="1"/>
</dbReference>
<dbReference type="GO" id="GO:0016987">
    <property type="term" value="F:sigma factor activity"/>
    <property type="evidence" value="ECO:0007669"/>
    <property type="project" value="UniProtKB-KW"/>
</dbReference>
<dbReference type="Gene3D" id="1.10.1740.10">
    <property type="match status" value="1"/>
</dbReference>
<dbReference type="AlphaFoldDB" id="A0A1G7U049"/>
<dbReference type="SUPFAM" id="SSF88659">
    <property type="entry name" value="Sigma3 and sigma4 domains of RNA polymerase sigma factors"/>
    <property type="match status" value="1"/>
</dbReference>
<dbReference type="InterPro" id="IPR007627">
    <property type="entry name" value="RNA_pol_sigma70_r2"/>
</dbReference>
<dbReference type="InterPro" id="IPR014284">
    <property type="entry name" value="RNA_pol_sigma-70_dom"/>
</dbReference>
<reference evidence="8" key="1">
    <citation type="submission" date="2016-10" db="EMBL/GenBank/DDBJ databases">
        <authorList>
            <person name="Varghese N."/>
            <person name="Submissions S."/>
        </authorList>
    </citation>
    <scope>NUCLEOTIDE SEQUENCE [LARGE SCALE GENOMIC DNA]</scope>
    <source>
        <strain evidence="8">DSM 25329</strain>
    </source>
</reference>
<dbReference type="CDD" id="cd06171">
    <property type="entry name" value="Sigma70_r4"/>
    <property type="match status" value="1"/>
</dbReference>
<keyword evidence="2" id="KW-0805">Transcription regulation</keyword>
<evidence type="ECO:0000256" key="1">
    <source>
        <dbReference type="ARBA" id="ARBA00010641"/>
    </source>
</evidence>
<dbReference type="PANTHER" id="PTHR43133:SF46">
    <property type="entry name" value="RNA POLYMERASE SIGMA-70 FACTOR ECF SUBFAMILY"/>
    <property type="match status" value="1"/>
</dbReference>
<evidence type="ECO:0000313" key="7">
    <source>
        <dbReference type="EMBL" id="SDG40913.1"/>
    </source>
</evidence>
<proteinExistence type="inferred from homology"/>
<dbReference type="InterPro" id="IPR036388">
    <property type="entry name" value="WH-like_DNA-bd_sf"/>
</dbReference>
<dbReference type="EMBL" id="FNAN01000018">
    <property type="protein sequence ID" value="SDG40913.1"/>
    <property type="molecule type" value="Genomic_DNA"/>
</dbReference>